<protein>
    <submittedName>
        <fullName evidence="5">Serine acetyltransferase</fullName>
    </submittedName>
</protein>
<gene>
    <name evidence="5" type="ORF">DW782_07930</name>
</gene>
<dbReference type="SUPFAM" id="SSF51161">
    <property type="entry name" value="Trimeric LpxA-like enzymes"/>
    <property type="match status" value="1"/>
</dbReference>
<dbReference type="OMA" id="GAHCIIN"/>
<evidence type="ECO:0000256" key="3">
    <source>
        <dbReference type="PIRSR" id="PIRSR620019-2"/>
    </source>
</evidence>
<feature type="domain" description="PglD N-terminal" evidence="4">
    <location>
        <begin position="3"/>
        <end position="87"/>
    </location>
</feature>
<dbReference type="Gene3D" id="2.160.10.10">
    <property type="entry name" value="Hexapeptide repeat proteins"/>
    <property type="match status" value="1"/>
</dbReference>
<dbReference type="CDD" id="cd03360">
    <property type="entry name" value="LbH_AT_putative"/>
    <property type="match status" value="1"/>
</dbReference>
<evidence type="ECO:0000313" key="5">
    <source>
        <dbReference type="EMBL" id="RHD75594.1"/>
    </source>
</evidence>
<dbReference type="Proteomes" id="UP000284660">
    <property type="component" value="Unassembled WGS sequence"/>
</dbReference>
<dbReference type="AlphaFoldDB" id="A0A3R6GVW9"/>
<dbReference type="InterPro" id="IPR011004">
    <property type="entry name" value="Trimer_LpxA-like_sf"/>
</dbReference>
<proteinExistence type="inferred from homology"/>
<dbReference type="RefSeq" id="WP_012056112.1">
    <property type="nucleotide sequence ID" value="NZ_CP069431.1"/>
</dbReference>
<name>A0A3R6GVW9_PARDI</name>
<evidence type="ECO:0000256" key="1">
    <source>
        <dbReference type="ARBA" id="ARBA00007274"/>
    </source>
</evidence>
<dbReference type="PANTHER" id="PTHR43300:SF7">
    <property type="entry name" value="UDP-N-ACETYLBACILLOSAMINE N-ACETYLTRANSFERASE"/>
    <property type="match status" value="1"/>
</dbReference>
<comment type="caution">
    <text evidence="5">The sequence shown here is derived from an EMBL/GenBank/DDBJ whole genome shotgun (WGS) entry which is preliminary data.</text>
</comment>
<dbReference type="Gene3D" id="3.40.50.20">
    <property type="match status" value="1"/>
</dbReference>
<comment type="similarity">
    <text evidence="1">Belongs to the transferase hexapeptide repeat family.</text>
</comment>
<keyword evidence="5" id="KW-0808">Transferase</keyword>
<dbReference type="InterPro" id="IPR050179">
    <property type="entry name" value="Trans_hexapeptide_repeat"/>
</dbReference>
<feature type="active site" description="Proton acceptor" evidence="2">
    <location>
        <position position="144"/>
    </location>
</feature>
<dbReference type="GO" id="GO:0016740">
    <property type="term" value="F:transferase activity"/>
    <property type="evidence" value="ECO:0007669"/>
    <property type="project" value="UniProtKB-KW"/>
</dbReference>
<dbReference type="PANTHER" id="PTHR43300">
    <property type="entry name" value="ACETYLTRANSFERASE"/>
    <property type="match status" value="1"/>
</dbReference>
<evidence type="ECO:0000259" key="4">
    <source>
        <dbReference type="Pfam" id="PF17836"/>
    </source>
</evidence>
<reference evidence="5 6" key="1">
    <citation type="submission" date="2018-08" db="EMBL/GenBank/DDBJ databases">
        <title>A genome reference for cultivated species of the human gut microbiota.</title>
        <authorList>
            <person name="Zou Y."/>
            <person name="Xue W."/>
            <person name="Luo G."/>
        </authorList>
    </citation>
    <scope>NUCLEOTIDE SEQUENCE [LARGE SCALE GENOMIC DNA]</scope>
    <source>
        <strain evidence="5 6">AM30-4</strain>
    </source>
</reference>
<dbReference type="InterPro" id="IPR041561">
    <property type="entry name" value="PglD_N"/>
</dbReference>
<dbReference type="Pfam" id="PF17836">
    <property type="entry name" value="PglD_N"/>
    <property type="match status" value="1"/>
</dbReference>
<evidence type="ECO:0000256" key="2">
    <source>
        <dbReference type="PIRSR" id="PIRSR620019-1"/>
    </source>
</evidence>
<accession>A0A3R6GVW9</accession>
<feature type="binding site" evidence="3">
    <location>
        <position position="75"/>
    </location>
    <ligand>
        <name>substrate</name>
    </ligand>
</feature>
<dbReference type="EMBL" id="QSJN01000004">
    <property type="protein sequence ID" value="RHD75594.1"/>
    <property type="molecule type" value="Genomic_DNA"/>
</dbReference>
<organism evidence="5 6">
    <name type="scientific">Parabacteroides distasonis</name>
    <dbReference type="NCBI Taxonomy" id="823"/>
    <lineage>
        <taxon>Bacteria</taxon>
        <taxon>Pseudomonadati</taxon>
        <taxon>Bacteroidota</taxon>
        <taxon>Bacteroidia</taxon>
        <taxon>Bacteroidales</taxon>
        <taxon>Tannerellaceae</taxon>
        <taxon>Parabacteroides</taxon>
    </lineage>
</organism>
<feature type="site" description="Increases basicity of active site His" evidence="2">
    <location>
        <position position="145"/>
    </location>
</feature>
<dbReference type="InterPro" id="IPR020019">
    <property type="entry name" value="AcTrfase_PglD-like"/>
</dbReference>
<feature type="binding site" evidence="3">
    <location>
        <begin position="39"/>
        <end position="40"/>
    </location>
    <ligand>
        <name>substrate</name>
    </ligand>
</feature>
<evidence type="ECO:0000313" key="6">
    <source>
        <dbReference type="Proteomes" id="UP000284660"/>
    </source>
</evidence>
<sequence>MRDIAVYGAGGFGCEIACLIKLVNESLRKARWNFIGFFDDNEKLRGASNKYGKILGGKSELNVWDMPLDIAVAIGSPKILKCVVEKIINPNITFPNIIAPSVDFLDESSVQFGIGNIICNKSVLSYNTSLGNFNLLNVFTQLGHDSKIGNYNIIMPSVNISGGVVVGDCNLFGVKSTVLQYKKIGNNVNITPGSVMMRNGKDERTYLGNPAKVFM</sequence>